<keyword evidence="4" id="KW-0443">Lipid metabolism</keyword>
<dbReference type="CDD" id="cd06558">
    <property type="entry name" value="crotonase-like"/>
    <property type="match status" value="1"/>
</dbReference>
<dbReference type="NCBIfam" id="NF005699">
    <property type="entry name" value="PRK07509.1"/>
    <property type="match status" value="1"/>
</dbReference>
<dbReference type="Proteomes" id="UP001528411">
    <property type="component" value="Unassembled WGS sequence"/>
</dbReference>
<dbReference type="Pfam" id="PF00378">
    <property type="entry name" value="ECH_1"/>
    <property type="match status" value="1"/>
</dbReference>
<evidence type="ECO:0000256" key="4">
    <source>
        <dbReference type="ARBA" id="ARBA00023098"/>
    </source>
</evidence>
<evidence type="ECO:0000256" key="1">
    <source>
        <dbReference type="ARBA" id="ARBA00005005"/>
    </source>
</evidence>
<protein>
    <submittedName>
        <fullName evidence="6">Crotonase/enoyl-CoA hydratase family protein</fullName>
    </submittedName>
</protein>
<comment type="pathway">
    <text evidence="1">Lipid metabolism; fatty acid beta-oxidation.</text>
</comment>
<reference evidence="6 7" key="1">
    <citation type="submission" date="2023-01" db="EMBL/GenBank/DDBJ databases">
        <title>Psychrosphaera sp. nov., isolated from marine algae.</title>
        <authorList>
            <person name="Bayburt H."/>
            <person name="Choi B.J."/>
            <person name="Kim J.M."/>
            <person name="Choi D.G."/>
            <person name="Jeon C.O."/>
        </authorList>
    </citation>
    <scope>NUCLEOTIDE SEQUENCE [LARGE SCALE GENOMIC DNA]</scope>
    <source>
        <strain evidence="6 7">G1-22</strain>
    </source>
</reference>
<dbReference type="InterPro" id="IPR014748">
    <property type="entry name" value="Enoyl-CoA_hydra_C"/>
</dbReference>
<keyword evidence="3" id="KW-0276">Fatty acid metabolism</keyword>
<dbReference type="PANTHER" id="PTHR43149:SF1">
    <property type="entry name" value="DELTA(3,5)-DELTA(2,4)-DIENOYL-COA ISOMERASE, MITOCHONDRIAL"/>
    <property type="match status" value="1"/>
</dbReference>
<evidence type="ECO:0000256" key="2">
    <source>
        <dbReference type="ARBA" id="ARBA00005254"/>
    </source>
</evidence>
<dbReference type="PANTHER" id="PTHR43149">
    <property type="entry name" value="ENOYL-COA HYDRATASE"/>
    <property type="match status" value="1"/>
</dbReference>
<comment type="caution">
    <text evidence="6">The sequence shown here is derived from an EMBL/GenBank/DDBJ whole genome shotgun (WGS) entry which is preliminary data.</text>
</comment>
<dbReference type="InterPro" id="IPR045002">
    <property type="entry name" value="Ech1-like"/>
</dbReference>
<evidence type="ECO:0000313" key="7">
    <source>
        <dbReference type="Proteomes" id="UP001528411"/>
    </source>
</evidence>
<dbReference type="SUPFAM" id="SSF52096">
    <property type="entry name" value="ClpP/crotonase"/>
    <property type="match status" value="1"/>
</dbReference>
<dbReference type="Gene3D" id="1.10.12.10">
    <property type="entry name" value="Lyase 2-enoyl-coa Hydratase, Chain A, domain 2"/>
    <property type="match status" value="1"/>
</dbReference>
<dbReference type="InterPro" id="IPR001753">
    <property type="entry name" value="Enoyl-CoA_hydra/iso"/>
</dbReference>
<keyword evidence="7" id="KW-1185">Reference proteome</keyword>
<gene>
    <name evidence="6" type="ORF">PN838_04235</name>
</gene>
<sequence>MKNIQNRILLNIDDDGIAWVTLNRPEKLNALDMEMFKALDKTIKLIKSNHDVRCVVVKGEGPDFCTGLDVGSIIKKPMSGIRLLFKWLPGNSNLAQRVSTKWRGLAVPVIMAISGRCWGGGLQIALGGDFRIAEHTASFSIMENHWGLIPDMGGNKALSYLLPMDQAMKLAMTAEEFDASKAKELGIITDVTNDLNQSCRDFANRLMNRSPDAISAIKRLYTTKWHRSERAMLASESLLQVRVLTKRNQRIAVARAKGKAIPFQNSKIR</sequence>
<dbReference type="InterPro" id="IPR029045">
    <property type="entry name" value="ClpP/crotonase-like_dom_sf"/>
</dbReference>
<dbReference type="EMBL" id="JAQOMS010000002">
    <property type="protein sequence ID" value="MDC2888157.1"/>
    <property type="molecule type" value="Genomic_DNA"/>
</dbReference>
<evidence type="ECO:0000313" key="6">
    <source>
        <dbReference type="EMBL" id="MDC2888157.1"/>
    </source>
</evidence>
<comment type="similarity">
    <text evidence="2">Belongs to the enoyl-CoA hydratase/isomerase family.</text>
</comment>
<name>A0ABT5FC39_9GAMM</name>
<keyword evidence="5" id="KW-0413">Isomerase</keyword>
<evidence type="ECO:0000256" key="5">
    <source>
        <dbReference type="ARBA" id="ARBA00023235"/>
    </source>
</evidence>
<accession>A0ABT5FC39</accession>
<proteinExistence type="inferred from homology"/>
<dbReference type="Gene3D" id="3.90.226.10">
    <property type="entry name" value="2-enoyl-CoA Hydratase, Chain A, domain 1"/>
    <property type="match status" value="1"/>
</dbReference>
<dbReference type="RefSeq" id="WP_272179853.1">
    <property type="nucleotide sequence ID" value="NZ_JAQOMS010000002.1"/>
</dbReference>
<evidence type="ECO:0000256" key="3">
    <source>
        <dbReference type="ARBA" id="ARBA00022832"/>
    </source>
</evidence>
<organism evidence="6 7">
    <name type="scientific">Psychrosphaera algicola</name>
    <dbReference type="NCBI Taxonomy" id="3023714"/>
    <lineage>
        <taxon>Bacteria</taxon>
        <taxon>Pseudomonadati</taxon>
        <taxon>Pseudomonadota</taxon>
        <taxon>Gammaproteobacteria</taxon>
        <taxon>Alteromonadales</taxon>
        <taxon>Pseudoalteromonadaceae</taxon>
        <taxon>Psychrosphaera</taxon>
    </lineage>
</organism>